<dbReference type="InterPro" id="IPR015947">
    <property type="entry name" value="PUA-like_sf"/>
</dbReference>
<feature type="region of interest" description="Disordered" evidence="1">
    <location>
        <begin position="30"/>
        <end position="80"/>
    </location>
</feature>
<name>A0A1E1KWX6_9HELO</name>
<evidence type="ECO:0008006" key="4">
    <source>
        <dbReference type="Google" id="ProtNLM"/>
    </source>
</evidence>
<feature type="compositionally biased region" description="Basic and acidic residues" evidence="1">
    <location>
        <begin position="517"/>
        <end position="535"/>
    </location>
</feature>
<dbReference type="EMBL" id="FJUX01000057">
    <property type="protein sequence ID" value="CZT02729.1"/>
    <property type="molecule type" value="Genomic_DNA"/>
</dbReference>
<reference evidence="3" key="1">
    <citation type="submission" date="2016-03" db="EMBL/GenBank/DDBJ databases">
        <authorList>
            <person name="Guldener U."/>
        </authorList>
    </citation>
    <scope>NUCLEOTIDE SEQUENCE [LARGE SCALE GENOMIC DNA]</scope>
    <source>
        <strain evidence="3">04CH-RAC-A.6.1</strain>
    </source>
</reference>
<evidence type="ECO:0000256" key="1">
    <source>
        <dbReference type="SAM" id="MobiDB-lite"/>
    </source>
</evidence>
<dbReference type="OrthoDB" id="3244603at2759"/>
<dbReference type="InterPro" id="IPR036987">
    <property type="entry name" value="SRA-YDG_sf"/>
</dbReference>
<organism evidence="2 3">
    <name type="scientific">Rhynchosporium agropyri</name>
    <dbReference type="NCBI Taxonomy" id="914238"/>
    <lineage>
        <taxon>Eukaryota</taxon>
        <taxon>Fungi</taxon>
        <taxon>Dikarya</taxon>
        <taxon>Ascomycota</taxon>
        <taxon>Pezizomycotina</taxon>
        <taxon>Leotiomycetes</taxon>
        <taxon>Helotiales</taxon>
        <taxon>Ploettnerulaceae</taxon>
        <taxon>Rhynchosporium</taxon>
    </lineage>
</organism>
<proteinExistence type="predicted"/>
<sequence length="559" mass="62274">MGAKDKKEVKASMFRALAFRDPFSLSIFTDQNSASADQCDRKSEPVSPKSTPSSSVASTATSNATTAATSPSSPYRHTTKHNFALGTYTPEDMEATSNSSTSSDDTNSIGSTLFSPIGTELSSLKNSYFGVFKGTGTAVDGGNDSLQSLMSASQGARLSPIRLSGSPRSLSRPTSLAGSFNSDQSLKTLQSYGSSIGDGGDWDSDALLELTDEIRAMLRAKKDLSKSQIDELNLLFDAFLREEISSRPSTEIDLVIHTRFDLLLKELLNSKDTISTYKSHEVMFAKSETLRRNWERRFKGLYLNIQKPRTEQMKATGALRGLTLNSSNAHHGQTWVVNYALPADLEGDLNFIPGEWWLNMHCAFRDGAVGSVDKILTMGKSGVVALALFDGEEVNGPTNNLFEYTKITQNWDELMKLVGCNRGCPVRLLRGSNLKSKFAPKAGIRYEGLHVIKQFGHKLLDEAKNIYRCTITLERVPGQRPLHEVLKLPAPSQLDDWDLYKKMMNEDYRRYEGDAALSRRTEHEEEQRTDKEQFIKSKALQEALHRYTETRRKPSYLHD</sequence>
<dbReference type="SUPFAM" id="SSF88697">
    <property type="entry name" value="PUA domain-like"/>
    <property type="match status" value="1"/>
</dbReference>
<feature type="compositionally biased region" description="Low complexity" evidence="1">
    <location>
        <begin position="45"/>
        <end position="74"/>
    </location>
</feature>
<evidence type="ECO:0000313" key="3">
    <source>
        <dbReference type="Proteomes" id="UP000178912"/>
    </source>
</evidence>
<dbReference type="Proteomes" id="UP000178912">
    <property type="component" value="Unassembled WGS sequence"/>
</dbReference>
<accession>A0A1E1KWX6</accession>
<dbReference type="AlphaFoldDB" id="A0A1E1KWX6"/>
<keyword evidence="3" id="KW-1185">Reference proteome</keyword>
<protein>
    <recommendedName>
        <fullName evidence="4">YDG domain-containing protein</fullName>
    </recommendedName>
</protein>
<evidence type="ECO:0000313" key="2">
    <source>
        <dbReference type="EMBL" id="CZT02729.1"/>
    </source>
</evidence>
<feature type="region of interest" description="Disordered" evidence="1">
    <location>
        <begin position="517"/>
        <end position="537"/>
    </location>
</feature>
<gene>
    <name evidence="2" type="ORF">RAG0_09747</name>
</gene>
<dbReference type="Gene3D" id="2.30.280.10">
    <property type="entry name" value="SRA-YDG"/>
    <property type="match status" value="1"/>
</dbReference>